<evidence type="ECO:0000259" key="4">
    <source>
        <dbReference type="PROSITE" id="PS51667"/>
    </source>
</evidence>
<dbReference type="PANTHER" id="PTHR31602">
    <property type="entry name" value="GROWTH-REGULATING FACTOR 5"/>
    <property type="match status" value="1"/>
</dbReference>
<name>A0A6A2YS78_HIBSY</name>
<organism evidence="5 6">
    <name type="scientific">Hibiscus syriacus</name>
    <name type="common">Rose of Sharon</name>
    <dbReference type="NCBI Taxonomy" id="106335"/>
    <lineage>
        <taxon>Eukaryota</taxon>
        <taxon>Viridiplantae</taxon>
        <taxon>Streptophyta</taxon>
        <taxon>Embryophyta</taxon>
        <taxon>Tracheophyta</taxon>
        <taxon>Spermatophyta</taxon>
        <taxon>Magnoliopsida</taxon>
        <taxon>eudicotyledons</taxon>
        <taxon>Gunneridae</taxon>
        <taxon>Pentapetalae</taxon>
        <taxon>rosids</taxon>
        <taxon>malvids</taxon>
        <taxon>Malvales</taxon>
        <taxon>Malvaceae</taxon>
        <taxon>Malvoideae</taxon>
        <taxon>Hibiscus</taxon>
    </lineage>
</organism>
<dbReference type="PANTHER" id="PTHR31602:SF51">
    <property type="entry name" value="GROWTH-REGULATING FACTOR"/>
    <property type="match status" value="1"/>
</dbReference>
<dbReference type="PROSITE" id="PS51667">
    <property type="entry name" value="WRC"/>
    <property type="match status" value="1"/>
</dbReference>
<proteinExistence type="predicted"/>
<feature type="region of interest" description="Disordered" evidence="3">
    <location>
        <begin position="171"/>
        <end position="283"/>
    </location>
</feature>
<accession>A0A6A2YS78</accession>
<sequence>MDLVTRIGTRQYPHTNHKWYGSGFFNQERACNNEDEYRSSKLAKNDEFPGSKPLMFHQRNALLRSSTSLFFDEQEEQQMLSFSAPKSDAISVDRNSKKLTFPHFHLQGYNNGEFNGANMHWDGELFNLGSRATLIQSQEGVRRTDGKKWQCSRDAVADQKYCERHMNRDCNRSRKPVEGQSGHSVASTATNLMPNVFSSTSAAGPVGGSNKPNSVTIARQQSENLQPGGASSLSAEDPLNRSILNKGSVGENMPHTAPGLSMISPNGDLKSRENPFLNPKQPLNLSHKSSSIIECRNFGSSQDLTSQETESQHSFRRFIDDKPKRQSDYSIISLPELDVQSYRIQLSISIPMAASDFMSTTSSPNNRNLTLPLWLSREFNPIHIRLGVGNVTNESNQRQINWTPVSWETSMEGSDNSPRIGSSPTGVLQKTTFGSLSNSSAGSSPRTENNKTHEGVTHLNNLLGSTPVESSSLPALTADQSLAMVCSLVLWIKRGNIGNRKWMKSKEHSRKSSNKFVRFLKAPFKALRKARDGYIRILTSCASSMHYGQCAIHFPGQFYELPTSFGERSSATSDVKEEAVLRELASSSRRWTQTEMFSSKQMRMKTRSRGLPKNMGRIDEDKPCEFEDNDVVNVDRRRKFGRVQRKNSAMLDSDDDNCSVISSSTVRSDQISLSGTEEAVFYKDSLLDAAVGVRLEGKVINAAFSFNLPIAICYNTSSVSELYQERVQQRDTLASRTVARDLSVEAGGKGSSKKDINNQRSLFKDVLEFLEYGYSPETSMKIGEDTLHTSTRSKLIQNNEFLQDVFGFTAKRRNLVADEHISNFGKRMYKSPNSVANKARTQQLNKQRMLSEGGNFGYFAI</sequence>
<dbReference type="GO" id="GO:0005634">
    <property type="term" value="C:nucleus"/>
    <property type="evidence" value="ECO:0007669"/>
    <property type="project" value="InterPro"/>
</dbReference>
<feature type="compositionally biased region" description="Polar residues" evidence="3">
    <location>
        <begin position="210"/>
        <end position="234"/>
    </location>
</feature>
<feature type="compositionally biased region" description="Low complexity" evidence="3">
    <location>
        <begin position="435"/>
        <end position="444"/>
    </location>
</feature>
<feature type="region of interest" description="Disordered" evidence="3">
    <location>
        <begin position="597"/>
        <end position="619"/>
    </location>
</feature>
<dbReference type="InterPro" id="IPR031137">
    <property type="entry name" value="GRF"/>
</dbReference>
<comment type="caution">
    <text evidence="5">The sequence shown here is derived from an EMBL/GenBank/DDBJ whole genome shotgun (WGS) entry which is preliminary data.</text>
</comment>
<dbReference type="AlphaFoldDB" id="A0A6A2YS78"/>
<feature type="domain" description="WRC" evidence="4">
    <location>
        <begin position="135"/>
        <end position="179"/>
    </location>
</feature>
<gene>
    <name evidence="5" type="ORF">F3Y22_tig00111273pilonHSYRG00163</name>
</gene>
<dbReference type="InterPro" id="IPR014977">
    <property type="entry name" value="WRC_dom"/>
</dbReference>
<reference evidence="5" key="1">
    <citation type="submission" date="2019-09" db="EMBL/GenBank/DDBJ databases">
        <title>Draft genome information of white flower Hibiscus syriacus.</title>
        <authorList>
            <person name="Kim Y.-M."/>
        </authorList>
    </citation>
    <scope>NUCLEOTIDE SEQUENCE [LARGE SCALE GENOMIC DNA]</scope>
    <source>
        <strain evidence="5">YM2019G1</strain>
    </source>
</reference>
<dbReference type="GO" id="GO:0032502">
    <property type="term" value="P:developmental process"/>
    <property type="evidence" value="ECO:0007669"/>
    <property type="project" value="InterPro"/>
</dbReference>
<keyword evidence="1" id="KW-0539">Nucleus</keyword>
<evidence type="ECO:0000256" key="1">
    <source>
        <dbReference type="ARBA" id="ARBA00023242"/>
    </source>
</evidence>
<feature type="region of interest" description="Disordered" evidence="3">
    <location>
        <begin position="408"/>
        <end position="452"/>
    </location>
</feature>
<evidence type="ECO:0000256" key="2">
    <source>
        <dbReference type="PROSITE-ProRule" id="PRU01002"/>
    </source>
</evidence>
<dbReference type="Pfam" id="PF04836">
    <property type="entry name" value="IFRD_C"/>
    <property type="match status" value="1"/>
</dbReference>
<dbReference type="GO" id="GO:0006351">
    <property type="term" value="P:DNA-templated transcription"/>
    <property type="evidence" value="ECO:0007669"/>
    <property type="project" value="InterPro"/>
</dbReference>
<dbReference type="EMBL" id="VEPZ02001289">
    <property type="protein sequence ID" value="KAE8682177.1"/>
    <property type="molecule type" value="Genomic_DNA"/>
</dbReference>
<dbReference type="InterPro" id="IPR006921">
    <property type="entry name" value="Interferon-rel_develop_reg_C"/>
</dbReference>
<evidence type="ECO:0000313" key="5">
    <source>
        <dbReference type="EMBL" id="KAE8682177.1"/>
    </source>
</evidence>
<dbReference type="Proteomes" id="UP000436088">
    <property type="component" value="Unassembled WGS sequence"/>
</dbReference>
<evidence type="ECO:0000313" key="6">
    <source>
        <dbReference type="Proteomes" id="UP000436088"/>
    </source>
</evidence>
<evidence type="ECO:0000256" key="3">
    <source>
        <dbReference type="SAM" id="MobiDB-lite"/>
    </source>
</evidence>
<feature type="compositionally biased region" description="Polar residues" evidence="3">
    <location>
        <begin position="181"/>
        <end position="202"/>
    </location>
</feature>
<keyword evidence="6" id="KW-1185">Reference proteome</keyword>
<comment type="caution">
    <text evidence="2">Lacks conserved residue(s) required for the propagation of feature annotation.</text>
</comment>
<feature type="compositionally biased region" description="Polar residues" evidence="3">
    <location>
        <begin position="408"/>
        <end position="434"/>
    </location>
</feature>
<dbReference type="Pfam" id="PF08879">
    <property type="entry name" value="WRC"/>
    <property type="match status" value="1"/>
</dbReference>
<protein>
    <submittedName>
        <fullName evidence="5">Ribosomal RNA processing protein 1 B</fullName>
    </submittedName>
</protein>